<dbReference type="InterPro" id="IPR036226">
    <property type="entry name" value="LipOase_C_sf"/>
</dbReference>
<evidence type="ECO:0000259" key="6">
    <source>
        <dbReference type="PROSITE" id="PS51393"/>
    </source>
</evidence>
<dbReference type="GO" id="GO:0034440">
    <property type="term" value="P:lipid oxidation"/>
    <property type="evidence" value="ECO:0007669"/>
    <property type="project" value="InterPro"/>
</dbReference>
<dbReference type="InParanoid" id="G2YVY5"/>
<reference evidence="8" key="1">
    <citation type="journal article" date="2011" name="PLoS Genet.">
        <title>Genomic analysis of the necrotrophic fungal pathogens Sclerotinia sclerotiorum and Botrytis cinerea.</title>
        <authorList>
            <person name="Amselem J."/>
            <person name="Cuomo C.A."/>
            <person name="van Kan J.A."/>
            <person name="Viaud M."/>
            <person name="Benito E.P."/>
            <person name="Couloux A."/>
            <person name="Coutinho P.M."/>
            <person name="de Vries R.P."/>
            <person name="Dyer P.S."/>
            <person name="Fillinger S."/>
            <person name="Fournier E."/>
            <person name="Gout L."/>
            <person name="Hahn M."/>
            <person name="Kohn L."/>
            <person name="Lapalu N."/>
            <person name="Plummer K.M."/>
            <person name="Pradier J.M."/>
            <person name="Quevillon E."/>
            <person name="Sharon A."/>
            <person name="Simon A."/>
            <person name="ten Have A."/>
            <person name="Tudzynski B."/>
            <person name="Tudzynski P."/>
            <person name="Wincker P."/>
            <person name="Andrew M."/>
            <person name="Anthouard V."/>
            <person name="Beever R.E."/>
            <person name="Beffa R."/>
            <person name="Benoit I."/>
            <person name="Bouzid O."/>
            <person name="Brault B."/>
            <person name="Chen Z."/>
            <person name="Choquer M."/>
            <person name="Collemare J."/>
            <person name="Cotton P."/>
            <person name="Danchin E.G."/>
            <person name="Da Silva C."/>
            <person name="Gautier A."/>
            <person name="Giraud C."/>
            <person name="Giraud T."/>
            <person name="Gonzalez C."/>
            <person name="Grossetete S."/>
            <person name="Guldener U."/>
            <person name="Henrissat B."/>
            <person name="Howlett B.J."/>
            <person name="Kodira C."/>
            <person name="Kretschmer M."/>
            <person name="Lappartient A."/>
            <person name="Leroch M."/>
            <person name="Levis C."/>
            <person name="Mauceli E."/>
            <person name="Neuveglise C."/>
            <person name="Oeser B."/>
            <person name="Pearson M."/>
            <person name="Poulain J."/>
            <person name="Poussereau N."/>
            <person name="Quesneville H."/>
            <person name="Rascle C."/>
            <person name="Schumacher J."/>
            <person name="Segurens B."/>
            <person name="Sexton A."/>
            <person name="Silva E."/>
            <person name="Sirven C."/>
            <person name="Soanes D.M."/>
            <person name="Talbot N.J."/>
            <person name="Templeton M."/>
            <person name="Yandava C."/>
            <person name="Yarden O."/>
            <person name="Zeng Q."/>
            <person name="Rollins J.A."/>
            <person name="Lebrun M.H."/>
            <person name="Dickman M."/>
        </authorList>
    </citation>
    <scope>NUCLEOTIDE SEQUENCE [LARGE SCALE GENOMIC DNA]</scope>
    <source>
        <strain evidence="8">T4</strain>
    </source>
</reference>
<dbReference type="STRING" id="999810.G2YVY5"/>
<name>G2YVY5_BOTF4</name>
<feature type="domain" description="Lipoxygenase" evidence="6">
    <location>
        <begin position="176"/>
        <end position="614"/>
    </location>
</feature>
<dbReference type="GO" id="GO:0050584">
    <property type="term" value="F:linoleate 11-lipoxygenase activity"/>
    <property type="evidence" value="ECO:0007669"/>
    <property type="project" value="UniProtKB-ARBA"/>
</dbReference>
<evidence type="ECO:0000256" key="5">
    <source>
        <dbReference type="SAM" id="SignalP"/>
    </source>
</evidence>
<proteinExistence type="predicted"/>
<protein>
    <recommendedName>
        <fullName evidence="1">Manganese lipoxygenase</fullName>
    </recommendedName>
</protein>
<keyword evidence="5" id="KW-0732">Signal</keyword>
<evidence type="ECO:0000256" key="3">
    <source>
        <dbReference type="ARBA" id="ARBA00022964"/>
    </source>
</evidence>
<evidence type="ECO:0000256" key="2">
    <source>
        <dbReference type="ARBA" id="ARBA00022723"/>
    </source>
</evidence>
<dbReference type="GO" id="GO:0046872">
    <property type="term" value="F:metal ion binding"/>
    <property type="evidence" value="ECO:0007669"/>
    <property type="project" value="UniProtKB-KW"/>
</dbReference>
<keyword evidence="3" id="KW-0223">Dioxygenase</keyword>
<accession>G2YVY5</accession>
<dbReference type="PANTHER" id="PTHR11771">
    <property type="entry name" value="LIPOXYGENASE"/>
    <property type="match status" value="1"/>
</dbReference>
<evidence type="ECO:0000256" key="4">
    <source>
        <dbReference type="ARBA" id="ARBA00023002"/>
    </source>
</evidence>
<dbReference type="Gene3D" id="3.10.450.60">
    <property type="match status" value="1"/>
</dbReference>
<evidence type="ECO:0000313" key="8">
    <source>
        <dbReference type="Proteomes" id="UP000008177"/>
    </source>
</evidence>
<gene>
    <name evidence="7" type="ORF">BofuT4_P153450.1</name>
</gene>
<dbReference type="AlphaFoldDB" id="G2YVY5"/>
<dbReference type="GO" id="GO:0043651">
    <property type="term" value="P:linoleic acid metabolic process"/>
    <property type="evidence" value="ECO:0007669"/>
    <property type="project" value="UniProtKB-ARBA"/>
</dbReference>
<sequence length="614" mass="69027">MRFWYVCGVIAAVGTATPLPQTLQNTLDNSYKGSRVLLPCLKCPENHENRFVLPMYDSEPLRRVDEIMKKQNGYLYGPSLIGNSSYFPTGILGNAMVQQDQDQWYTDAYSLTSHVVEEMQLAADALRKQAGGLKVPLDYRHLYINQWDNSVPNGIASGVFTNYSSDLLFSMERLSVNPYAVRRIHPTADGLPFMVADEITRELAGMSLETLHREGRLFLVDHSYQARYPVSPGRYTSACSAYFFIHPKSGDFLPLSIRTNVETNLIYSPLDEETDWLLAKAMFNMNDLFHSQIFHLANSHAVSEIVHLAALRTMSDKHPVFSLLNRLMYQAYAIRPVGEKVLFNEGGFFERSFSINSEGVKLFASEFYPTRAGPFMPNFFHKDLTTRGLLNCTYGPALKSMPFFEDGNVLHSIILKFITSFVEAYYDSDQTLALDNELQAWVREATEAALVIDFPASPLVRRSTLVDILVHVAFLNGVSHHVLNSGEPVATSGVLPLHPSALYAPVPKKKGVKDIMSFLPPVDDAVEQIALFARFNRPHLVSENGTLTHMFNSRELLGRGCIEVRRAEVEFRQAMQNFSEVVGGRTFDIDGLSQGMPFVWKGLDPGQIPYFLSV</sequence>
<feature type="signal peptide" evidence="5">
    <location>
        <begin position="1"/>
        <end position="16"/>
    </location>
</feature>
<dbReference type="Gene3D" id="1.20.245.10">
    <property type="entry name" value="Lipoxygenase-1, Domain 5"/>
    <property type="match status" value="1"/>
</dbReference>
<evidence type="ECO:0000256" key="1">
    <source>
        <dbReference type="ARBA" id="ARBA00021175"/>
    </source>
</evidence>
<dbReference type="SUPFAM" id="SSF48484">
    <property type="entry name" value="Lipoxigenase"/>
    <property type="match status" value="1"/>
</dbReference>
<feature type="chain" id="PRO_5003440871" description="Manganese lipoxygenase" evidence="5">
    <location>
        <begin position="17"/>
        <end position="614"/>
    </location>
</feature>
<dbReference type="OrthoDB" id="407298at2759"/>
<keyword evidence="2" id="KW-0479">Metal-binding</keyword>
<dbReference type="Proteomes" id="UP000008177">
    <property type="component" value="Unplaced contigs"/>
</dbReference>
<dbReference type="HOGENOM" id="CLU_004282_4_0_1"/>
<organism evidence="7 8">
    <name type="scientific">Botryotinia fuckeliana (strain T4)</name>
    <name type="common">Noble rot fungus</name>
    <name type="synonym">Botrytis cinerea</name>
    <dbReference type="NCBI Taxonomy" id="999810"/>
    <lineage>
        <taxon>Eukaryota</taxon>
        <taxon>Fungi</taxon>
        <taxon>Dikarya</taxon>
        <taxon>Ascomycota</taxon>
        <taxon>Pezizomycotina</taxon>
        <taxon>Leotiomycetes</taxon>
        <taxon>Helotiales</taxon>
        <taxon>Sclerotiniaceae</taxon>
        <taxon>Botrytis</taxon>
    </lineage>
</organism>
<dbReference type="eggNOG" id="ENOG502QQSP">
    <property type="taxonomic scope" value="Eukaryota"/>
</dbReference>
<dbReference type="InterPro" id="IPR000907">
    <property type="entry name" value="LipOase"/>
</dbReference>
<dbReference type="EMBL" id="FQ790357">
    <property type="protein sequence ID" value="CCD55783.1"/>
    <property type="molecule type" value="Genomic_DNA"/>
</dbReference>
<dbReference type="Pfam" id="PF00305">
    <property type="entry name" value="Lipoxygenase"/>
    <property type="match status" value="1"/>
</dbReference>
<dbReference type="PROSITE" id="PS51393">
    <property type="entry name" value="LIPOXYGENASE_3"/>
    <property type="match status" value="1"/>
</dbReference>
<evidence type="ECO:0000313" key="7">
    <source>
        <dbReference type="EMBL" id="CCD55783.1"/>
    </source>
</evidence>
<keyword evidence="4" id="KW-0560">Oxidoreductase</keyword>
<dbReference type="InterPro" id="IPR013819">
    <property type="entry name" value="LipOase_C"/>
</dbReference>